<feature type="binding site" evidence="8">
    <location>
        <position position="99"/>
    </location>
    <ligand>
        <name>substrate</name>
    </ligand>
</feature>
<keyword evidence="14" id="KW-1185">Reference proteome</keyword>
<evidence type="ECO:0000259" key="10">
    <source>
        <dbReference type="Pfam" id="PF00745"/>
    </source>
</evidence>
<accession>A0ABT7QLE5</accession>
<keyword evidence="5 8" id="KW-0560">Oxidoreductase</keyword>
<evidence type="ECO:0000256" key="8">
    <source>
        <dbReference type="HAMAP-Rule" id="MF_00087"/>
    </source>
</evidence>
<evidence type="ECO:0000256" key="7">
    <source>
        <dbReference type="ARBA" id="ARBA00047464"/>
    </source>
</evidence>
<dbReference type="InterPro" id="IPR036291">
    <property type="entry name" value="NAD(P)-bd_dom_sf"/>
</dbReference>
<dbReference type="Proteomes" id="UP001168167">
    <property type="component" value="Unassembled WGS sequence"/>
</dbReference>
<feature type="domain" description="Glutamyl-tRNA reductase N-terminal" evidence="12">
    <location>
        <begin position="7"/>
        <end position="146"/>
    </location>
</feature>
<comment type="caution">
    <text evidence="8">Lacks conserved residue(s) required for the propagation of feature annotation.</text>
</comment>
<dbReference type="Pfam" id="PF01488">
    <property type="entry name" value="Shikimate_DH"/>
    <property type="match status" value="1"/>
</dbReference>
<dbReference type="InterPro" id="IPR036343">
    <property type="entry name" value="GluRdtase_N_sf"/>
</dbReference>
<dbReference type="SUPFAM" id="SSF69742">
    <property type="entry name" value="Glutamyl tRNA-reductase catalytic, N-terminal domain"/>
    <property type="match status" value="1"/>
</dbReference>
<evidence type="ECO:0000256" key="1">
    <source>
        <dbReference type="ARBA" id="ARBA00005059"/>
    </source>
</evidence>
<comment type="similarity">
    <text evidence="2 8 9">Belongs to the glutamyl-tRNA reductase family.</text>
</comment>
<evidence type="ECO:0000256" key="6">
    <source>
        <dbReference type="ARBA" id="ARBA00023244"/>
    </source>
</evidence>
<feature type="binding site" evidence="8">
    <location>
        <begin position="104"/>
        <end position="106"/>
    </location>
    <ligand>
        <name>substrate</name>
    </ligand>
</feature>
<dbReference type="PANTHER" id="PTHR43013:SF1">
    <property type="entry name" value="GLUTAMYL-TRNA REDUCTASE"/>
    <property type="match status" value="1"/>
</dbReference>
<evidence type="ECO:0000313" key="13">
    <source>
        <dbReference type="EMBL" id="MDM5147529.1"/>
    </source>
</evidence>
<feature type="domain" description="Tetrapyrrole biosynthesis glutamyl-tRNA reductase dimerisation" evidence="10">
    <location>
        <begin position="311"/>
        <end position="392"/>
    </location>
</feature>
<reference evidence="13" key="2">
    <citation type="journal article" date="2023" name="Microbiome">
        <title>Synthase-selected sorting approach identifies a beta-lactone synthase in a nudibranch symbiotic bacterium.</title>
        <authorList>
            <person name="Dzunkova M."/>
            <person name="La Clair J.J."/>
            <person name="Tyml T."/>
            <person name="Doud D."/>
            <person name="Schulz F."/>
            <person name="Piquer-Esteban S."/>
            <person name="Porcel Sanchis D."/>
            <person name="Osborn A."/>
            <person name="Robinson D."/>
            <person name="Louie K.B."/>
            <person name="Bowen B.P."/>
            <person name="Bowers R.M."/>
            <person name="Lee J."/>
            <person name="Arnau V."/>
            <person name="Diaz-Villanueva W."/>
            <person name="Stepanauskas R."/>
            <person name="Gosliner T."/>
            <person name="Date S.V."/>
            <person name="Northen T.R."/>
            <person name="Cheng J.F."/>
            <person name="Burkart M.D."/>
            <person name="Woyke T."/>
        </authorList>
    </citation>
    <scope>NUCLEOTIDE SEQUENCE</scope>
    <source>
        <strain evidence="13">Df01</strain>
    </source>
</reference>
<organism evidence="13 14">
    <name type="scientific">Candidatus Doriopsillibacter californiensis</name>
    <dbReference type="NCBI Taxonomy" id="2970740"/>
    <lineage>
        <taxon>Bacteria</taxon>
        <taxon>Pseudomonadati</taxon>
        <taxon>Pseudomonadota</taxon>
        <taxon>Gammaproteobacteria</taxon>
        <taxon>Candidatus Tethybacterales</taxon>
        <taxon>Candidatus Persebacteraceae</taxon>
        <taxon>Candidatus Doriopsillibacter</taxon>
    </lineage>
</organism>
<dbReference type="GO" id="GO:0008883">
    <property type="term" value="F:glutamyl-tRNA reductase activity"/>
    <property type="evidence" value="ECO:0007669"/>
    <property type="project" value="UniProtKB-EC"/>
</dbReference>
<evidence type="ECO:0000313" key="14">
    <source>
        <dbReference type="Proteomes" id="UP001168167"/>
    </source>
</evidence>
<dbReference type="Gene3D" id="3.40.50.720">
    <property type="entry name" value="NAD(P)-binding Rossmann-like Domain"/>
    <property type="match status" value="1"/>
</dbReference>
<name>A0ABT7QLE5_9GAMM</name>
<comment type="caution">
    <text evidence="13">The sequence shown here is derived from an EMBL/GenBank/DDBJ whole genome shotgun (WGS) entry which is preliminary data.</text>
</comment>
<dbReference type="Pfam" id="PF05201">
    <property type="entry name" value="GlutR_N"/>
    <property type="match status" value="1"/>
</dbReference>
<comment type="miscellaneous">
    <text evidence="8">During catalysis, the active site Cys acts as a nucleophile attacking the alpha-carbonyl group of tRNA-bound glutamate with the formation of a thioester intermediate between enzyme and glutamate, and the concomitant release of tRNA(Glu). The thioester intermediate is finally reduced by direct hydride transfer from NADPH, to form the product GSA.</text>
</comment>
<comment type="domain">
    <text evidence="8">Possesses an unusual extended V-shaped dimeric structure with each monomer consisting of three distinct domains arranged along a curved 'spinal' alpha-helix. The N-terminal catalytic domain specifically recognizes the glutamate moiety of the substrate. The second domain is the NADPH-binding domain, and the third C-terminal domain is responsible for dimerization.</text>
</comment>
<evidence type="ECO:0000259" key="11">
    <source>
        <dbReference type="Pfam" id="PF01488"/>
    </source>
</evidence>
<dbReference type="Pfam" id="PF00745">
    <property type="entry name" value="GlutR_dimer"/>
    <property type="match status" value="1"/>
</dbReference>
<dbReference type="InterPro" id="IPR015896">
    <property type="entry name" value="4pyrrol_synth_GluRdtase_dimer"/>
</dbReference>
<comment type="subunit">
    <text evidence="8">Homodimer.</text>
</comment>
<dbReference type="PIRSF" id="PIRSF000445">
    <property type="entry name" value="4pyrrol_synth_GluRdtase"/>
    <property type="match status" value="1"/>
</dbReference>
<protein>
    <recommendedName>
        <fullName evidence="3 8">Glutamyl-tRNA reductase</fullName>
        <shortName evidence="8">GluTR</shortName>
        <ecNumber evidence="3 8">1.2.1.70</ecNumber>
    </recommendedName>
</protein>
<dbReference type="SUPFAM" id="SSF69075">
    <property type="entry name" value="Glutamyl tRNA-reductase dimerization domain"/>
    <property type="match status" value="1"/>
</dbReference>
<dbReference type="EC" id="1.2.1.70" evidence="3 8"/>
<feature type="active site" description="Nucleophile" evidence="8">
    <location>
        <position position="51"/>
    </location>
</feature>
<proteinExistence type="inferred from homology"/>
<feature type="binding site" evidence="8">
    <location>
        <begin position="179"/>
        <end position="184"/>
    </location>
    <ligand>
        <name>NADP(+)</name>
        <dbReference type="ChEBI" id="CHEBI:58349"/>
    </ligand>
</feature>
<dbReference type="NCBIfam" id="TIGR01035">
    <property type="entry name" value="hemA"/>
    <property type="match status" value="1"/>
</dbReference>
<comment type="pathway">
    <text evidence="1 8 9">Porphyrin-containing compound metabolism; protoporphyrin-IX biosynthesis; 5-aminolevulinate from L-glutamyl-tRNA(Glu): step 1/2.</text>
</comment>
<evidence type="ECO:0000259" key="12">
    <source>
        <dbReference type="Pfam" id="PF05201"/>
    </source>
</evidence>
<dbReference type="SUPFAM" id="SSF51735">
    <property type="entry name" value="NAD(P)-binding Rossmann-fold domains"/>
    <property type="match status" value="1"/>
</dbReference>
<dbReference type="InterPro" id="IPR006151">
    <property type="entry name" value="Shikm_DH/Glu-tRNA_Rdtase"/>
</dbReference>
<comment type="catalytic activity">
    <reaction evidence="7 8 9">
        <text>(S)-4-amino-5-oxopentanoate + tRNA(Glu) + NADP(+) = L-glutamyl-tRNA(Glu) + NADPH + H(+)</text>
        <dbReference type="Rhea" id="RHEA:12344"/>
        <dbReference type="Rhea" id="RHEA-COMP:9663"/>
        <dbReference type="Rhea" id="RHEA-COMP:9680"/>
        <dbReference type="ChEBI" id="CHEBI:15378"/>
        <dbReference type="ChEBI" id="CHEBI:57501"/>
        <dbReference type="ChEBI" id="CHEBI:57783"/>
        <dbReference type="ChEBI" id="CHEBI:58349"/>
        <dbReference type="ChEBI" id="CHEBI:78442"/>
        <dbReference type="ChEBI" id="CHEBI:78520"/>
        <dbReference type="EC" id="1.2.1.70"/>
    </reaction>
</comment>
<dbReference type="CDD" id="cd05213">
    <property type="entry name" value="NAD_bind_Glutamyl_tRNA_reduct"/>
    <property type="match status" value="1"/>
</dbReference>
<reference evidence="13" key="1">
    <citation type="submission" date="2022-08" db="EMBL/GenBank/DDBJ databases">
        <authorList>
            <person name="Dzunkova M."/>
            <person name="La Clair J."/>
            <person name="Tyml T."/>
            <person name="Doud D."/>
            <person name="Schulz F."/>
            <person name="Piquer S."/>
            <person name="Porcel Sanchis D."/>
            <person name="Osborn A."/>
            <person name="Robinson D."/>
            <person name="Louie K.B."/>
            <person name="Bowen B.P."/>
            <person name="Bowers R."/>
            <person name="Lee J."/>
            <person name="Arnau Llombart V."/>
            <person name="Diaz Villanueva W."/>
            <person name="Gosliner T."/>
            <person name="Northen T."/>
            <person name="Cheng J.-F."/>
            <person name="Burkart M.D."/>
            <person name="Woyke T."/>
        </authorList>
    </citation>
    <scope>NUCLEOTIDE SEQUENCE</scope>
    <source>
        <strain evidence="13">Df01</strain>
    </source>
</reference>
<dbReference type="PANTHER" id="PTHR43013">
    <property type="entry name" value="GLUTAMYL-TRNA REDUCTASE"/>
    <property type="match status" value="1"/>
</dbReference>
<gene>
    <name evidence="8 13" type="primary">hemA</name>
    <name evidence="13" type="ORF">NQX30_03990</name>
</gene>
<evidence type="ECO:0000256" key="9">
    <source>
        <dbReference type="RuleBase" id="RU000584"/>
    </source>
</evidence>
<sequence length="396" mass="43100">MSQLFSIGADHRMASQAVREMLSISTEAVADKLRQLRAKQYVQEAAIVSTCNRTEIYCLTDQPAQVAHWLAGDHSGALFQLCARDAVRRAFCVASGIESQIIGEPEITGQIKRAADIARKNGDSGVIINRLLEKALSAAKAVRQETDIGRRPLSYCGLVAQAAAGIFPNLTDVAALFVGTGDMSRAGMKMFAARGVRRLAVASRNAEKAAMVAQTANGEGIAISRLPGILNEFDIVVSATASQVPIIGKGAVEQALLKRRHRPMIFADLGVPRDLESEIDKLPDAFVYTLDQLGEQAARSQVAREEAAKTAESIITRHVTDFCNWLQQRTQAPAVRAVRESAESAREREAQAAIARLQRGEDPQTVINDFSRRLTNKILHHPTILLNQQVDDKADD</sequence>
<evidence type="ECO:0000256" key="5">
    <source>
        <dbReference type="ARBA" id="ARBA00023002"/>
    </source>
</evidence>
<evidence type="ECO:0000256" key="4">
    <source>
        <dbReference type="ARBA" id="ARBA00022857"/>
    </source>
</evidence>
<dbReference type="EMBL" id="JANQAO010000002">
    <property type="protein sequence ID" value="MDM5147529.1"/>
    <property type="molecule type" value="Genomic_DNA"/>
</dbReference>
<evidence type="ECO:0000256" key="3">
    <source>
        <dbReference type="ARBA" id="ARBA00012970"/>
    </source>
</evidence>
<feature type="domain" description="Quinate/shikimate 5-dehydrogenase/glutamyl-tRNA reductase" evidence="11">
    <location>
        <begin position="163"/>
        <end position="294"/>
    </location>
</feature>
<evidence type="ECO:0000256" key="2">
    <source>
        <dbReference type="ARBA" id="ARBA00005916"/>
    </source>
</evidence>
<feature type="binding site" evidence="8">
    <location>
        <position position="110"/>
    </location>
    <ligand>
        <name>substrate</name>
    </ligand>
</feature>
<dbReference type="InterPro" id="IPR015895">
    <property type="entry name" value="4pyrrol_synth_GluRdtase_N"/>
</dbReference>
<comment type="function">
    <text evidence="8">Catalyzes the NADPH-dependent reduction of glutamyl-tRNA(Glu) to glutamate 1-semialdehyde (GSA).</text>
</comment>
<dbReference type="InterPro" id="IPR036453">
    <property type="entry name" value="GluRdtase_dimer_dom_sf"/>
</dbReference>
<dbReference type="Gene3D" id="3.30.460.30">
    <property type="entry name" value="Glutamyl-tRNA reductase, N-terminal domain"/>
    <property type="match status" value="1"/>
</dbReference>
<feature type="binding site" evidence="8">
    <location>
        <begin position="50"/>
        <end position="53"/>
    </location>
    <ligand>
        <name>substrate</name>
    </ligand>
</feature>
<dbReference type="InterPro" id="IPR000343">
    <property type="entry name" value="4pyrrol_synth_GluRdtase"/>
</dbReference>
<keyword evidence="4 8" id="KW-0521">NADP</keyword>
<keyword evidence="6 8" id="KW-0627">Porphyrin biosynthesis</keyword>
<dbReference type="HAMAP" id="MF_00087">
    <property type="entry name" value="Glu_tRNA_reductase"/>
    <property type="match status" value="1"/>
</dbReference>